<organism evidence="2">
    <name type="scientific">uncultured Caudovirales phage</name>
    <dbReference type="NCBI Taxonomy" id="2100421"/>
    <lineage>
        <taxon>Viruses</taxon>
        <taxon>Duplodnaviria</taxon>
        <taxon>Heunggongvirae</taxon>
        <taxon>Uroviricota</taxon>
        <taxon>Caudoviricetes</taxon>
        <taxon>Peduoviridae</taxon>
        <taxon>Maltschvirus</taxon>
        <taxon>Maltschvirus maltsch</taxon>
    </lineage>
</organism>
<gene>
    <name evidence="2" type="ORF">UFOVP369_52</name>
</gene>
<feature type="coiled-coil region" evidence="1">
    <location>
        <begin position="128"/>
        <end position="155"/>
    </location>
</feature>
<reference evidence="2" key="1">
    <citation type="submission" date="2020-05" db="EMBL/GenBank/DDBJ databases">
        <authorList>
            <person name="Chiriac C."/>
            <person name="Salcher M."/>
            <person name="Ghai R."/>
            <person name="Kavagutti S V."/>
        </authorList>
    </citation>
    <scope>NUCLEOTIDE SEQUENCE</scope>
</reference>
<keyword evidence="1" id="KW-0175">Coiled coil</keyword>
<protein>
    <submittedName>
        <fullName evidence="2">Uncharacterized protein</fullName>
    </submittedName>
</protein>
<sequence length="441" mass="49093">MATIVPGLFGKSSVDVEAETQKRIDDFLNVSRQRTGPGSGKRQLGASSGVLIGQALKGLFGYKSPAEESAAKNEDMAKYFNQIVDDETRKDPGKYYSLAAEVANKFGDYTRGDQLTQLALDKGADYQYKQSQIKNNELEGTKKELEVNALKAEELGMVANGFLTAYDKATDDATKDKVWNNTLTTLKNKGVDITIPSELPMDQRSIYLQSLVDGSENSSTRFKNTKLAIDTQVKYDKMEQDNKINAARNDLTNQKMDLMVMLTRERIGSNEKIALENRLNGIDKQLQGLDISSAWRSQAEASSKVNTKEHNMNIRKYLSETVELGDKDLPKALLDFNTVYKTYLDEKDMDPKSPNYLKPKYSSNTAFNMTQQLIESKVGKEKTWLGLGSKTTYSNAPTTTTKETTVSTETPPVNLLKEGANTAFDNGQVWSLKDGKPIRVK</sequence>
<proteinExistence type="predicted"/>
<evidence type="ECO:0000313" key="2">
    <source>
        <dbReference type="EMBL" id="CAB5223069.1"/>
    </source>
</evidence>
<name>A0A6J7WY99_9CAUD</name>
<dbReference type="EMBL" id="LR798315">
    <property type="protein sequence ID" value="CAB5223069.1"/>
    <property type="molecule type" value="Genomic_DNA"/>
</dbReference>
<evidence type="ECO:0000256" key="1">
    <source>
        <dbReference type="SAM" id="Coils"/>
    </source>
</evidence>
<accession>A0A6J7WY99</accession>